<evidence type="ECO:0000256" key="6">
    <source>
        <dbReference type="ARBA" id="ARBA00023136"/>
    </source>
</evidence>
<reference evidence="11 12" key="1">
    <citation type="submission" date="2022-11" db="EMBL/GenBank/DDBJ databases">
        <authorList>
            <person name="Caiyu Z."/>
        </authorList>
    </citation>
    <scope>NUCLEOTIDE SEQUENCE [LARGE SCALE GENOMIC DNA]</scope>
    <source>
        <strain evidence="11 12">YR-4</strain>
    </source>
</reference>
<feature type="region of interest" description="Disordered" evidence="7">
    <location>
        <begin position="1"/>
        <end position="24"/>
    </location>
</feature>
<feature type="transmembrane region" description="Helical" evidence="8">
    <location>
        <begin position="285"/>
        <end position="306"/>
    </location>
</feature>
<dbReference type="InterPro" id="IPR017871">
    <property type="entry name" value="ABC_transporter-like_CS"/>
</dbReference>
<dbReference type="CDD" id="cd18547">
    <property type="entry name" value="ABC_6TM_Tm288_like"/>
    <property type="match status" value="1"/>
</dbReference>
<organism evidence="11 12">
    <name type="scientific">Caproiciproducens galactitolivorans</name>
    <dbReference type="NCBI Taxonomy" id="642589"/>
    <lineage>
        <taxon>Bacteria</taxon>
        <taxon>Bacillati</taxon>
        <taxon>Bacillota</taxon>
        <taxon>Clostridia</taxon>
        <taxon>Eubacteriales</taxon>
        <taxon>Acutalibacteraceae</taxon>
        <taxon>Caproiciproducens</taxon>
    </lineage>
</organism>
<dbReference type="InterPro" id="IPR011527">
    <property type="entry name" value="ABC1_TM_dom"/>
</dbReference>
<keyword evidence="2 8" id="KW-0812">Transmembrane</keyword>
<dbReference type="PROSITE" id="PS50929">
    <property type="entry name" value="ABC_TM1F"/>
    <property type="match status" value="1"/>
</dbReference>
<proteinExistence type="predicted"/>
<dbReference type="Gene3D" id="3.40.50.300">
    <property type="entry name" value="P-loop containing nucleotide triphosphate hydrolases"/>
    <property type="match status" value="1"/>
</dbReference>
<evidence type="ECO:0000256" key="2">
    <source>
        <dbReference type="ARBA" id="ARBA00022692"/>
    </source>
</evidence>
<keyword evidence="12" id="KW-1185">Reference proteome</keyword>
<keyword evidence="6 8" id="KW-0472">Membrane</keyword>
<keyword evidence="4 11" id="KW-0067">ATP-binding</keyword>
<dbReference type="CDD" id="cd03254">
    <property type="entry name" value="ABCC_Glucan_exporter_like"/>
    <property type="match status" value="1"/>
</dbReference>
<dbReference type="SUPFAM" id="SSF90123">
    <property type="entry name" value="ABC transporter transmembrane region"/>
    <property type="match status" value="1"/>
</dbReference>
<dbReference type="PROSITE" id="PS50893">
    <property type="entry name" value="ABC_TRANSPORTER_2"/>
    <property type="match status" value="1"/>
</dbReference>
<gene>
    <name evidence="11" type="ORF">OUY18_00730</name>
</gene>
<evidence type="ECO:0000256" key="4">
    <source>
        <dbReference type="ARBA" id="ARBA00022840"/>
    </source>
</evidence>
<dbReference type="GO" id="GO:0005524">
    <property type="term" value="F:ATP binding"/>
    <property type="evidence" value="ECO:0007669"/>
    <property type="project" value="UniProtKB-KW"/>
</dbReference>
<dbReference type="Pfam" id="PF00664">
    <property type="entry name" value="ABC_membrane"/>
    <property type="match status" value="1"/>
</dbReference>
<feature type="domain" description="ABC transmembrane type-1" evidence="10">
    <location>
        <begin position="48"/>
        <end position="341"/>
    </location>
</feature>
<dbReference type="EMBL" id="JAPOHA010000001">
    <property type="protein sequence ID" value="MCY1712783.1"/>
    <property type="molecule type" value="Genomic_DNA"/>
</dbReference>
<evidence type="ECO:0000313" key="12">
    <source>
        <dbReference type="Proteomes" id="UP001082703"/>
    </source>
</evidence>
<dbReference type="RefSeq" id="WP_268056792.1">
    <property type="nucleotide sequence ID" value="NZ_JAPOHA010000001.1"/>
</dbReference>
<comment type="caution">
    <text evidence="11">The sequence shown here is derived from an EMBL/GenBank/DDBJ whole genome shotgun (WGS) entry which is preliminary data.</text>
</comment>
<feature type="transmembrane region" description="Helical" evidence="8">
    <location>
        <begin position="43"/>
        <end position="63"/>
    </location>
</feature>
<feature type="transmembrane region" description="Helical" evidence="8">
    <location>
        <begin position="177"/>
        <end position="194"/>
    </location>
</feature>
<evidence type="ECO:0000256" key="5">
    <source>
        <dbReference type="ARBA" id="ARBA00022989"/>
    </source>
</evidence>
<dbReference type="InterPro" id="IPR003439">
    <property type="entry name" value="ABC_transporter-like_ATP-bd"/>
</dbReference>
<dbReference type="InterPro" id="IPR027417">
    <property type="entry name" value="P-loop_NTPase"/>
</dbReference>
<dbReference type="PROSITE" id="PS00211">
    <property type="entry name" value="ABC_TRANSPORTER_1"/>
    <property type="match status" value="1"/>
</dbReference>
<keyword evidence="5 8" id="KW-1133">Transmembrane helix</keyword>
<dbReference type="PANTHER" id="PTHR43394">
    <property type="entry name" value="ATP-DEPENDENT PERMEASE MDL1, MITOCHONDRIAL"/>
    <property type="match status" value="1"/>
</dbReference>
<evidence type="ECO:0000256" key="8">
    <source>
        <dbReference type="SAM" id="Phobius"/>
    </source>
</evidence>
<dbReference type="SUPFAM" id="SSF52540">
    <property type="entry name" value="P-loop containing nucleoside triphosphate hydrolases"/>
    <property type="match status" value="1"/>
</dbReference>
<dbReference type="Proteomes" id="UP001082703">
    <property type="component" value="Unassembled WGS sequence"/>
</dbReference>
<feature type="transmembrane region" description="Helical" evidence="8">
    <location>
        <begin position="200"/>
        <end position="218"/>
    </location>
</feature>
<evidence type="ECO:0000256" key="3">
    <source>
        <dbReference type="ARBA" id="ARBA00022741"/>
    </source>
</evidence>
<evidence type="ECO:0000259" key="9">
    <source>
        <dbReference type="PROSITE" id="PS50893"/>
    </source>
</evidence>
<dbReference type="SMART" id="SM00382">
    <property type="entry name" value="AAA"/>
    <property type="match status" value="1"/>
</dbReference>
<sequence>MSRPSAKPTRQPGHGPGAMMPKGEKAKDFKGTFRKLLRYLGKYRFSLLIVILLAIASTVFSILGPKILGEATNAIFTGIMNRITGAGAGIDFQYILNIMLWLVGLYLISAIFSIIQGYVMTGVSMKITYNMRREIAAKIQKLPLSFFDTTSNGEVLSLMTNDVDVISQSLNQSVTQIVTSITTIIGIFVMMLSISWQMTLVALCVVPLSALFVILIVARSQKYFLAQQTYLGHVNGHVEEMYASHIVVKAFNSEEESVKMFDSYNDTLYSSAWKSQFLSGMMMPVMSFIGNLGYVAVCILGGYLAVNGRVTVGDIQAFIQYVRQFNQPITQVANISNVLQQTAAAAERVFAFLNQEEETAESAEPVRLKSKDREDGLQIQGFVEFSHVHFGYTPDKTIINDFSAKVEPGQKIAIVGPTGAGKTTMVKLLMRFYDVTGGAILIDGHDIRDFSRDGLRSLFGMVLQDTWLYNASIYDNIRYGRLDAAEGEVFAAAKAAQVDHFVRTLPDGYNMILNEEISNVSQGQKQLLTIARAILADPQILILDEATSSVDTRTEILIQKAMDNLMKGRTSFVIAHRLSTIRNADLILVMKDGDIVEQGKHDELMQKNGFYAGLYNSQFDTAEDS</sequence>
<evidence type="ECO:0000256" key="7">
    <source>
        <dbReference type="SAM" id="MobiDB-lite"/>
    </source>
</evidence>
<accession>A0ABT4BS63</accession>
<protein>
    <submittedName>
        <fullName evidence="11">ABC transporter ATP-binding protein</fullName>
    </submittedName>
</protein>
<dbReference type="Gene3D" id="1.20.1560.10">
    <property type="entry name" value="ABC transporter type 1, transmembrane domain"/>
    <property type="match status" value="1"/>
</dbReference>
<dbReference type="InterPro" id="IPR039421">
    <property type="entry name" value="Type_1_exporter"/>
</dbReference>
<comment type="subcellular location">
    <subcellularLocation>
        <location evidence="1">Cell membrane</location>
        <topology evidence="1">Multi-pass membrane protein</topology>
    </subcellularLocation>
</comment>
<feature type="transmembrane region" description="Helical" evidence="8">
    <location>
        <begin position="98"/>
        <end position="123"/>
    </location>
</feature>
<keyword evidence="3" id="KW-0547">Nucleotide-binding</keyword>
<name>A0ABT4BS63_9FIRM</name>
<dbReference type="InterPro" id="IPR003593">
    <property type="entry name" value="AAA+_ATPase"/>
</dbReference>
<evidence type="ECO:0000256" key="1">
    <source>
        <dbReference type="ARBA" id="ARBA00004651"/>
    </source>
</evidence>
<dbReference type="InterPro" id="IPR036640">
    <property type="entry name" value="ABC1_TM_sf"/>
</dbReference>
<evidence type="ECO:0000259" key="10">
    <source>
        <dbReference type="PROSITE" id="PS50929"/>
    </source>
</evidence>
<dbReference type="PANTHER" id="PTHR43394:SF1">
    <property type="entry name" value="ATP-BINDING CASSETTE SUB-FAMILY B MEMBER 10, MITOCHONDRIAL"/>
    <property type="match status" value="1"/>
</dbReference>
<evidence type="ECO:0000313" key="11">
    <source>
        <dbReference type="EMBL" id="MCY1712783.1"/>
    </source>
</evidence>
<feature type="domain" description="ABC transporter" evidence="9">
    <location>
        <begin position="383"/>
        <end position="617"/>
    </location>
</feature>
<dbReference type="Pfam" id="PF00005">
    <property type="entry name" value="ABC_tran"/>
    <property type="match status" value="1"/>
</dbReference>